<accession>A0AAE9BSH2</accession>
<dbReference type="EMBL" id="MZ443778">
    <property type="protein sequence ID" value="UAW53236.1"/>
    <property type="molecule type" value="Genomic_DNA"/>
</dbReference>
<protein>
    <submittedName>
        <fullName evidence="1">Uncharacterized protein</fullName>
    </submittedName>
</protein>
<gene>
    <name evidence="1" type="ORF">pEaSNUABM30_00118</name>
</gene>
<proteinExistence type="predicted"/>
<keyword evidence="2" id="KW-1185">Reference proteome</keyword>
<evidence type="ECO:0000313" key="1">
    <source>
        <dbReference type="EMBL" id="UAW53236.1"/>
    </source>
</evidence>
<evidence type="ECO:0000313" key="2">
    <source>
        <dbReference type="Proteomes" id="UP000827754"/>
    </source>
</evidence>
<sequence>MLSLSQAWGTKFFPTAVEPEALTTLIFASAMNLTGARSLSESAVEQNCHRAAQVARPFAEAAEFIQRVYNKHPDYQIVVLGQGGMASHCVVADAEGQIVFDTFESCRLQYFPGCMYSYSLGAAGSNEVSVQARATLFDAYRTLQDQGLWKDNAGSWDVDLPRGLDSL</sequence>
<organism evidence="1 2">
    <name type="scientific">Erwinia phage pEa_SNUABM_30</name>
    <dbReference type="NCBI Taxonomy" id="2869553"/>
    <lineage>
        <taxon>Viruses</taxon>
        <taxon>Duplodnaviria</taxon>
        <taxon>Heunggongvirae</taxon>
        <taxon>Uroviricota</taxon>
        <taxon>Caudoviricetes</taxon>
        <taxon>Alexandravirus</taxon>
        <taxon>Alexandravirus SNUABM30</taxon>
    </lineage>
</organism>
<reference evidence="1 2" key="1">
    <citation type="submission" date="2021-06" db="EMBL/GenBank/DDBJ databases">
        <title>Complete genome sequence of Erwinia phage pEa_SNUABM_30.</title>
        <authorList>
            <person name="Kim S.G."/>
            <person name="Park S.C."/>
        </authorList>
    </citation>
    <scope>NUCLEOTIDE SEQUENCE [LARGE SCALE GENOMIC DNA]</scope>
</reference>
<dbReference type="Proteomes" id="UP000827754">
    <property type="component" value="Segment"/>
</dbReference>
<name>A0AAE9BSH2_9CAUD</name>